<keyword evidence="2" id="KW-0489">Methyltransferase</keyword>
<evidence type="ECO:0000313" key="2">
    <source>
        <dbReference type="EMBL" id="KAF9779189.1"/>
    </source>
</evidence>
<comment type="caution">
    <text evidence="2">The sequence shown here is derived from an EMBL/GenBank/DDBJ whole genome shotgun (WGS) entry which is preliminary data.</text>
</comment>
<feature type="region of interest" description="Disordered" evidence="1">
    <location>
        <begin position="55"/>
        <end position="83"/>
    </location>
</feature>
<dbReference type="InterPro" id="IPR029063">
    <property type="entry name" value="SAM-dependent_MTases_sf"/>
</dbReference>
<dbReference type="EMBL" id="WIUZ02000020">
    <property type="protein sequence ID" value="KAF9779189.1"/>
    <property type="molecule type" value="Genomic_DNA"/>
</dbReference>
<keyword evidence="3" id="KW-1185">Reference proteome</keyword>
<evidence type="ECO:0000256" key="1">
    <source>
        <dbReference type="SAM" id="MobiDB-lite"/>
    </source>
</evidence>
<sequence>MNDIVRTPADATHVTDADEEVFLLYTRLAATPPTEMTQGLGYVDSRSPILNVKVELDLPGNPPASRGNRKGRSRSTKSQKRSMVIEVELAQDPTSLRSRKGDTGSVLWRVSLAFASLVLQEYYAPPCDPLFNKDVLYQAQVLELGSGTGLLSILFSPLVHRYTVTDIPDLIPLIRKNISMNVPITSTSNIVAQDLDWITLQSTPPALRAKAFSFGVIDLLLVVDCVYHPSLVGPLVETIRYLTTPRKTIVLVVVELRAEDVVREFLEAWLRSDSRWRILSLGEQRLDSRYAMWMGQMQEEI</sequence>
<protein>
    <submittedName>
        <fullName evidence="2">Methyltransferase-domain-containing protein</fullName>
    </submittedName>
</protein>
<keyword evidence="2" id="KW-0808">Transferase</keyword>
<accession>A0A9P6L1H8</accession>
<reference evidence="2" key="2">
    <citation type="submission" date="2020-11" db="EMBL/GenBank/DDBJ databases">
        <authorList>
            <consortium name="DOE Joint Genome Institute"/>
            <person name="Kuo A."/>
            <person name="Miyauchi S."/>
            <person name="Kiss E."/>
            <person name="Drula E."/>
            <person name="Kohler A."/>
            <person name="Sanchez-Garcia M."/>
            <person name="Andreopoulos B."/>
            <person name="Barry K.W."/>
            <person name="Bonito G."/>
            <person name="Buee M."/>
            <person name="Carver A."/>
            <person name="Chen C."/>
            <person name="Cichocki N."/>
            <person name="Clum A."/>
            <person name="Culley D."/>
            <person name="Crous P.W."/>
            <person name="Fauchery L."/>
            <person name="Girlanda M."/>
            <person name="Hayes R."/>
            <person name="Keri Z."/>
            <person name="Labutti K."/>
            <person name="Lipzen A."/>
            <person name="Lombard V."/>
            <person name="Magnuson J."/>
            <person name="Maillard F."/>
            <person name="Morin E."/>
            <person name="Murat C."/>
            <person name="Nolan M."/>
            <person name="Ohm R."/>
            <person name="Pangilinan J."/>
            <person name="Pereira M."/>
            <person name="Perotto S."/>
            <person name="Peter M."/>
            <person name="Riley R."/>
            <person name="Sitrit Y."/>
            <person name="Stielow B."/>
            <person name="Szollosi G."/>
            <person name="Zifcakova L."/>
            <person name="Stursova M."/>
            <person name="Spatafora J.W."/>
            <person name="Tedersoo L."/>
            <person name="Vaario L.-M."/>
            <person name="Yamada A."/>
            <person name="Yan M."/>
            <person name="Wang P."/>
            <person name="Xu J."/>
            <person name="Bruns T."/>
            <person name="Baldrian P."/>
            <person name="Vilgalys R."/>
            <person name="Henrissat B."/>
            <person name="Grigoriev I.V."/>
            <person name="Hibbett D."/>
            <person name="Nagy L.G."/>
            <person name="Martin F.M."/>
        </authorList>
    </citation>
    <scope>NUCLEOTIDE SEQUENCE</scope>
    <source>
        <strain evidence="2">UH-Tt-Lm1</strain>
    </source>
</reference>
<dbReference type="SUPFAM" id="SSF53335">
    <property type="entry name" value="S-adenosyl-L-methionine-dependent methyltransferases"/>
    <property type="match status" value="1"/>
</dbReference>
<name>A0A9P6L1H8_9AGAM</name>
<reference evidence="2" key="1">
    <citation type="journal article" date="2020" name="Nat. Commun.">
        <title>Large-scale genome sequencing of mycorrhizal fungi provides insights into the early evolution of symbiotic traits.</title>
        <authorList>
            <person name="Miyauchi S."/>
            <person name="Kiss E."/>
            <person name="Kuo A."/>
            <person name="Drula E."/>
            <person name="Kohler A."/>
            <person name="Sanchez-Garcia M."/>
            <person name="Morin E."/>
            <person name="Andreopoulos B."/>
            <person name="Barry K.W."/>
            <person name="Bonito G."/>
            <person name="Buee M."/>
            <person name="Carver A."/>
            <person name="Chen C."/>
            <person name="Cichocki N."/>
            <person name="Clum A."/>
            <person name="Culley D."/>
            <person name="Crous P.W."/>
            <person name="Fauchery L."/>
            <person name="Girlanda M."/>
            <person name="Hayes R.D."/>
            <person name="Keri Z."/>
            <person name="LaButti K."/>
            <person name="Lipzen A."/>
            <person name="Lombard V."/>
            <person name="Magnuson J."/>
            <person name="Maillard F."/>
            <person name="Murat C."/>
            <person name="Nolan M."/>
            <person name="Ohm R.A."/>
            <person name="Pangilinan J."/>
            <person name="Pereira M.F."/>
            <person name="Perotto S."/>
            <person name="Peter M."/>
            <person name="Pfister S."/>
            <person name="Riley R."/>
            <person name="Sitrit Y."/>
            <person name="Stielow J.B."/>
            <person name="Szollosi G."/>
            <person name="Zifcakova L."/>
            <person name="Stursova M."/>
            <person name="Spatafora J.W."/>
            <person name="Tedersoo L."/>
            <person name="Vaario L.M."/>
            <person name="Yamada A."/>
            <person name="Yan M."/>
            <person name="Wang P."/>
            <person name="Xu J."/>
            <person name="Bruns T."/>
            <person name="Baldrian P."/>
            <person name="Vilgalys R."/>
            <person name="Dunand C."/>
            <person name="Henrissat B."/>
            <person name="Grigoriev I.V."/>
            <person name="Hibbett D."/>
            <person name="Nagy L.G."/>
            <person name="Martin F.M."/>
        </authorList>
    </citation>
    <scope>NUCLEOTIDE SEQUENCE</scope>
    <source>
        <strain evidence="2">UH-Tt-Lm1</strain>
    </source>
</reference>
<proteinExistence type="predicted"/>
<evidence type="ECO:0000313" key="3">
    <source>
        <dbReference type="Proteomes" id="UP000736335"/>
    </source>
</evidence>
<dbReference type="GO" id="GO:0032991">
    <property type="term" value="C:protein-containing complex"/>
    <property type="evidence" value="ECO:0007669"/>
    <property type="project" value="TreeGrafter"/>
</dbReference>
<dbReference type="PANTHER" id="PTHR14614">
    <property type="entry name" value="HEPATOCELLULAR CARCINOMA-ASSOCIATED ANTIGEN"/>
    <property type="match status" value="1"/>
</dbReference>
<dbReference type="OrthoDB" id="2529286at2759"/>
<dbReference type="Proteomes" id="UP000736335">
    <property type="component" value="Unassembled WGS sequence"/>
</dbReference>
<dbReference type="GO" id="GO:0032259">
    <property type="term" value="P:methylation"/>
    <property type="evidence" value="ECO:0007669"/>
    <property type="project" value="UniProtKB-KW"/>
</dbReference>
<dbReference type="AlphaFoldDB" id="A0A9P6L1H8"/>
<dbReference type="PANTHER" id="PTHR14614:SF109">
    <property type="entry name" value="RIBOSOMAL LYSINE N-METHYLTRANSFERASE 5"/>
    <property type="match status" value="1"/>
</dbReference>
<gene>
    <name evidence="2" type="ORF">BJ322DRAFT_1089036</name>
</gene>
<feature type="compositionally biased region" description="Basic residues" evidence="1">
    <location>
        <begin position="67"/>
        <end position="80"/>
    </location>
</feature>
<dbReference type="GO" id="GO:0008757">
    <property type="term" value="F:S-adenosylmethionine-dependent methyltransferase activity"/>
    <property type="evidence" value="ECO:0007669"/>
    <property type="project" value="UniProtKB-ARBA"/>
</dbReference>
<dbReference type="Pfam" id="PF10294">
    <property type="entry name" value="Methyltransf_16"/>
    <property type="match status" value="1"/>
</dbReference>
<dbReference type="InterPro" id="IPR019410">
    <property type="entry name" value="Methyltransf_16"/>
</dbReference>
<organism evidence="2 3">
    <name type="scientific">Thelephora terrestris</name>
    <dbReference type="NCBI Taxonomy" id="56493"/>
    <lineage>
        <taxon>Eukaryota</taxon>
        <taxon>Fungi</taxon>
        <taxon>Dikarya</taxon>
        <taxon>Basidiomycota</taxon>
        <taxon>Agaricomycotina</taxon>
        <taxon>Agaricomycetes</taxon>
        <taxon>Thelephorales</taxon>
        <taxon>Thelephoraceae</taxon>
        <taxon>Thelephora</taxon>
    </lineage>
</organism>
<dbReference type="Gene3D" id="3.40.50.150">
    <property type="entry name" value="Vaccinia Virus protein VP39"/>
    <property type="match status" value="1"/>
</dbReference>
<dbReference type="GO" id="GO:0005829">
    <property type="term" value="C:cytosol"/>
    <property type="evidence" value="ECO:0007669"/>
    <property type="project" value="TreeGrafter"/>
</dbReference>